<feature type="compositionally biased region" description="Low complexity" evidence="1">
    <location>
        <begin position="195"/>
        <end position="211"/>
    </location>
</feature>
<gene>
    <name evidence="3" type="primary">g4323</name>
    <name evidence="3" type="ORF">EsDP_00004323</name>
</gene>
<name>A0ABQ0CRC5_9HYPO</name>
<evidence type="ECO:0000313" key="3">
    <source>
        <dbReference type="EMBL" id="GAB0136005.1"/>
    </source>
</evidence>
<organism evidence="3 4">
    <name type="scientific">Epichloe bromicola</name>
    <dbReference type="NCBI Taxonomy" id="79588"/>
    <lineage>
        <taxon>Eukaryota</taxon>
        <taxon>Fungi</taxon>
        <taxon>Dikarya</taxon>
        <taxon>Ascomycota</taxon>
        <taxon>Pezizomycotina</taxon>
        <taxon>Sordariomycetes</taxon>
        <taxon>Hypocreomycetidae</taxon>
        <taxon>Hypocreales</taxon>
        <taxon>Clavicipitaceae</taxon>
        <taxon>Epichloe</taxon>
    </lineage>
</organism>
<feature type="region of interest" description="Disordered" evidence="1">
    <location>
        <begin position="405"/>
        <end position="477"/>
    </location>
</feature>
<dbReference type="EMBL" id="BAAFGZ010000163">
    <property type="protein sequence ID" value="GAB0136005.1"/>
    <property type="molecule type" value="Genomic_DNA"/>
</dbReference>
<feature type="compositionally biased region" description="Basic and acidic residues" evidence="1">
    <location>
        <begin position="438"/>
        <end position="450"/>
    </location>
</feature>
<comment type="caution">
    <text evidence="3">The sequence shown here is derived from an EMBL/GenBank/DDBJ whole genome shotgun (WGS) entry which is preliminary data.</text>
</comment>
<evidence type="ECO:0000313" key="4">
    <source>
        <dbReference type="Proteomes" id="UP001562357"/>
    </source>
</evidence>
<sequence>MSNAAITSQLRALGWNVHILCGPEGDRFAGVFHPPGSNSLTYRDIVDELRLCFDIPTDSGAEDEDRANPWHDIAFGYGISTGGNLQPAGEDASTTSNTSLRIISGQHLGGIISTPAGDESSDPGRPAIVCLHAFRHTECRIGHTEPVSVHLREGCAKHIAYPSLHRDERYLPPGKASGDPHFAQLPYRKTRRSTRSSQSPSKRSASGSASPPKDPPSYSDAGVSEDVANMVAPPAVKISLEQARQTMAAFRTSCLAGSTKCAVSGKGRSWYMNPNVGPGIQACHIVPQQHYNVYPVPDSFGESQYSPRRLREAWNRTWSAENSLALFSHFHDFFDNRLFSIHPETLQIRVFVPYDVLLEHHGSTAQLSPMVDRKALRHHYDMCCIENMAAKMLLSDVYVSEMTSRSGTSGPISPFESGCPTPTLQNITNTANSSSKDIPGDPQKRARPGLDEPAADTNQFPHEIGLSTGDGSSTSGSLQYNPSLPDWMDLATDRRLDLNQTEAYSRRKRRRTSGGDKAVWIHDGDDQSLRLSRDGHITLGNHKSFLAYVDRELKEIKALEDSAGSSYWY</sequence>
<dbReference type="InterPro" id="IPR003615">
    <property type="entry name" value="HNH_nuc"/>
</dbReference>
<evidence type="ECO:0000256" key="1">
    <source>
        <dbReference type="SAM" id="MobiDB-lite"/>
    </source>
</evidence>
<feature type="compositionally biased region" description="Polar residues" evidence="1">
    <location>
        <begin position="420"/>
        <end position="436"/>
    </location>
</feature>
<keyword evidence="4" id="KW-1185">Reference proteome</keyword>
<proteinExistence type="predicted"/>
<evidence type="ECO:0000259" key="2">
    <source>
        <dbReference type="Pfam" id="PF13391"/>
    </source>
</evidence>
<protein>
    <recommendedName>
        <fullName evidence="2">HNH nuclease domain-containing protein</fullName>
    </recommendedName>
</protein>
<feature type="domain" description="HNH nuclease" evidence="2">
    <location>
        <begin position="261"/>
        <end position="342"/>
    </location>
</feature>
<dbReference type="Pfam" id="PF13391">
    <property type="entry name" value="HNH_2"/>
    <property type="match status" value="1"/>
</dbReference>
<reference evidence="4" key="1">
    <citation type="submission" date="2024-06" db="EMBL/GenBank/DDBJ databases">
        <title>Draft Genome Sequences of Epichloe bromicola Strains Isolated from Elymus ciliaris.</title>
        <authorList>
            <consortium name="Epichloe bromicola genome sequencing consortium"/>
            <person name="Miura A."/>
            <person name="Imano S."/>
            <person name="Ashida A."/>
            <person name="Sato I."/>
            <person name="Chiba S."/>
            <person name="Tanaka A."/>
            <person name="Camagna M."/>
            <person name="Takemoto D."/>
        </authorList>
    </citation>
    <scope>NUCLEOTIDE SEQUENCE [LARGE SCALE GENOMIC DNA]</scope>
    <source>
        <strain evidence="4">DP</strain>
    </source>
</reference>
<feature type="compositionally biased region" description="Low complexity" evidence="1">
    <location>
        <begin position="465"/>
        <end position="477"/>
    </location>
</feature>
<dbReference type="Proteomes" id="UP001562357">
    <property type="component" value="Unassembled WGS sequence"/>
</dbReference>
<feature type="region of interest" description="Disordered" evidence="1">
    <location>
        <begin position="169"/>
        <end position="222"/>
    </location>
</feature>
<accession>A0ABQ0CRC5</accession>